<dbReference type="Pfam" id="PF01420">
    <property type="entry name" value="Methylase_S"/>
    <property type="match status" value="1"/>
</dbReference>
<dbReference type="AlphaFoldDB" id="A0AAW8U6X4"/>
<dbReference type="GO" id="GO:0009307">
    <property type="term" value="P:DNA restriction-modification system"/>
    <property type="evidence" value="ECO:0007669"/>
    <property type="project" value="UniProtKB-KW"/>
</dbReference>
<dbReference type="PANTHER" id="PTHR30408">
    <property type="entry name" value="TYPE-1 RESTRICTION ENZYME ECOKI SPECIFICITY PROTEIN"/>
    <property type="match status" value="1"/>
</dbReference>
<dbReference type="EMBL" id="JARQBZ010000020">
    <property type="protein sequence ID" value="MDT2834556.1"/>
    <property type="molecule type" value="Genomic_DNA"/>
</dbReference>
<reference evidence="5" key="1">
    <citation type="submission" date="2023-03" db="EMBL/GenBank/DDBJ databases">
        <authorList>
            <person name="Shen W."/>
            <person name="Cai J."/>
        </authorList>
    </citation>
    <scope>NUCLEOTIDE SEQUENCE</scope>
    <source>
        <strain evidence="5">P96-3</strain>
    </source>
</reference>
<dbReference type="Proteomes" id="UP001268577">
    <property type="component" value="Unassembled WGS sequence"/>
</dbReference>
<keyword evidence="3" id="KW-0238">DNA-binding</keyword>
<evidence type="ECO:0000256" key="2">
    <source>
        <dbReference type="ARBA" id="ARBA00022747"/>
    </source>
</evidence>
<evidence type="ECO:0000313" key="6">
    <source>
        <dbReference type="Proteomes" id="UP001268577"/>
    </source>
</evidence>
<comment type="caution">
    <text evidence="5">The sequence shown here is derived from an EMBL/GenBank/DDBJ whole genome shotgun (WGS) entry which is preliminary data.</text>
</comment>
<evidence type="ECO:0000256" key="1">
    <source>
        <dbReference type="ARBA" id="ARBA00010923"/>
    </source>
</evidence>
<dbReference type="InterPro" id="IPR052021">
    <property type="entry name" value="Type-I_RS_S_subunit"/>
</dbReference>
<dbReference type="SUPFAM" id="SSF116734">
    <property type="entry name" value="DNA methylase specificity domain"/>
    <property type="match status" value="1"/>
</dbReference>
<evidence type="ECO:0000313" key="5">
    <source>
        <dbReference type="EMBL" id="MDT2834556.1"/>
    </source>
</evidence>
<dbReference type="GO" id="GO:0004519">
    <property type="term" value="F:endonuclease activity"/>
    <property type="evidence" value="ECO:0007669"/>
    <property type="project" value="UniProtKB-KW"/>
</dbReference>
<dbReference type="InterPro" id="IPR000055">
    <property type="entry name" value="Restrct_endonuc_typeI_TRD"/>
</dbReference>
<dbReference type="PANTHER" id="PTHR30408:SF12">
    <property type="entry name" value="TYPE I RESTRICTION ENZYME MJAVIII SPECIFICITY SUBUNIT"/>
    <property type="match status" value="1"/>
</dbReference>
<sequence>MRFTSTAWEQRKLKDVVDIFDGTHQTPKYTDSGIKFVSVENIKDLRTIKYISEEDYIKEYKNKRTEKGDVLMTRIGDIGTSRVIETEEELAYYVTLSLLKPKQVESNFLTWLITSPEVQRDIWKRTLHIAFPKKINLGEINLVDIRLPEYEEQTKIGNFFKQLDETITLQGEQLYILDKYLIILSLS</sequence>
<feature type="domain" description="Type I restriction modification DNA specificity" evidence="4">
    <location>
        <begin position="8"/>
        <end position="171"/>
    </location>
</feature>
<dbReference type="Gene3D" id="3.90.220.20">
    <property type="entry name" value="DNA methylase specificity domains"/>
    <property type="match status" value="1"/>
</dbReference>
<evidence type="ECO:0000256" key="3">
    <source>
        <dbReference type="ARBA" id="ARBA00023125"/>
    </source>
</evidence>
<keyword evidence="5" id="KW-0378">Hydrolase</keyword>
<dbReference type="InterPro" id="IPR044946">
    <property type="entry name" value="Restrct_endonuc_typeI_TRD_sf"/>
</dbReference>
<dbReference type="GO" id="GO:0016787">
    <property type="term" value="F:hydrolase activity"/>
    <property type="evidence" value="ECO:0007669"/>
    <property type="project" value="UniProtKB-KW"/>
</dbReference>
<accession>A0AAW8U6X4</accession>
<protein>
    <submittedName>
        <fullName evidence="5">Restriction endonuclease subunit S</fullName>
        <ecNumber evidence="5">3.1.21.-</ecNumber>
    </submittedName>
</protein>
<comment type="similarity">
    <text evidence="1">Belongs to the type-I restriction system S methylase family.</text>
</comment>
<name>A0AAW8U6X4_9ENTE</name>
<organism evidence="5 6">
    <name type="scientific">Vagococcus carniphilus</name>
    <dbReference type="NCBI Taxonomy" id="218144"/>
    <lineage>
        <taxon>Bacteria</taxon>
        <taxon>Bacillati</taxon>
        <taxon>Bacillota</taxon>
        <taxon>Bacilli</taxon>
        <taxon>Lactobacillales</taxon>
        <taxon>Enterococcaceae</taxon>
        <taxon>Vagococcus</taxon>
    </lineage>
</organism>
<keyword evidence="5" id="KW-0540">Nuclease</keyword>
<gene>
    <name evidence="5" type="ORF">P7H70_10970</name>
</gene>
<proteinExistence type="inferred from homology"/>
<dbReference type="GO" id="GO:0003677">
    <property type="term" value="F:DNA binding"/>
    <property type="evidence" value="ECO:0007669"/>
    <property type="project" value="UniProtKB-KW"/>
</dbReference>
<evidence type="ECO:0000259" key="4">
    <source>
        <dbReference type="Pfam" id="PF01420"/>
    </source>
</evidence>
<keyword evidence="2" id="KW-0680">Restriction system</keyword>
<keyword evidence="5" id="KW-0255">Endonuclease</keyword>
<dbReference type="EC" id="3.1.21.-" evidence="5"/>